<keyword evidence="1" id="KW-0285">Flavoprotein</keyword>
<evidence type="ECO:0000256" key="1">
    <source>
        <dbReference type="ARBA" id="ARBA00022630"/>
    </source>
</evidence>
<proteinExistence type="predicted"/>
<accession>A0A2S6AAY6</accession>
<keyword evidence="2" id="KW-0560">Oxidoreductase</keyword>
<gene>
    <name evidence="4" type="ORF">C5F51_09375</name>
</gene>
<organism evidence="4 5">
    <name type="scientific">Nocardia nova</name>
    <dbReference type="NCBI Taxonomy" id="37330"/>
    <lineage>
        <taxon>Bacteria</taxon>
        <taxon>Bacillati</taxon>
        <taxon>Actinomycetota</taxon>
        <taxon>Actinomycetes</taxon>
        <taxon>Mycobacteriales</taxon>
        <taxon>Nocardiaceae</taxon>
        <taxon>Nocardia</taxon>
    </lineage>
</organism>
<dbReference type="InterPro" id="IPR013785">
    <property type="entry name" value="Aldolase_TIM"/>
</dbReference>
<dbReference type="GO" id="GO:0016491">
    <property type="term" value="F:oxidoreductase activity"/>
    <property type="evidence" value="ECO:0007669"/>
    <property type="project" value="UniProtKB-KW"/>
</dbReference>
<dbReference type="InterPro" id="IPR001155">
    <property type="entry name" value="OxRdtase_FMN_N"/>
</dbReference>
<dbReference type="AlphaFoldDB" id="A0A2S6AAY6"/>
<keyword evidence="5" id="KW-1185">Reference proteome</keyword>
<evidence type="ECO:0000313" key="4">
    <source>
        <dbReference type="EMBL" id="PPJ30649.1"/>
    </source>
</evidence>
<evidence type="ECO:0000256" key="2">
    <source>
        <dbReference type="ARBA" id="ARBA00023002"/>
    </source>
</evidence>
<dbReference type="Pfam" id="PF00724">
    <property type="entry name" value="Oxidored_FMN"/>
    <property type="match status" value="1"/>
</dbReference>
<dbReference type="EMBL" id="PSZD01000004">
    <property type="protein sequence ID" value="PPJ30649.1"/>
    <property type="molecule type" value="Genomic_DNA"/>
</dbReference>
<name>A0A2S6AAY6_9NOCA</name>
<evidence type="ECO:0000259" key="3">
    <source>
        <dbReference type="Pfam" id="PF00724"/>
    </source>
</evidence>
<dbReference type="InterPro" id="IPR051799">
    <property type="entry name" value="NADH_flavin_oxidoreductase"/>
</dbReference>
<feature type="domain" description="NADH:flavin oxidoreductase/NADH oxidase N-terminal" evidence="3">
    <location>
        <begin position="40"/>
        <end position="328"/>
    </location>
</feature>
<dbReference type="Proteomes" id="UP000238356">
    <property type="component" value="Unassembled WGS sequence"/>
</dbReference>
<dbReference type="GO" id="GO:0010181">
    <property type="term" value="F:FMN binding"/>
    <property type="evidence" value="ECO:0007669"/>
    <property type="project" value="InterPro"/>
</dbReference>
<evidence type="ECO:0000313" key="5">
    <source>
        <dbReference type="Proteomes" id="UP000238356"/>
    </source>
</evidence>
<comment type="caution">
    <text evidence="4">The sequence shown here is derived from an EMBL/GenBank/DDBJ whole genome shotgun (WGS) entry which is preliminary data.</text>
</comment>
<dbReference type="RefSeq" id="WP_104362933.1">
    <property type="nucleotide sequence ID" value="NZ_PSZD01000004.1"/>
</dbReference>
<reference evidence="4 5" key="1">
    <citation type="submission" date="2018-02" db="EMBL/GenBank/DDBJ databases">
        <title>8 Nocardia nova and 1 Nocardia cyriacigeorgica strain used for evolution to TMP-SMX.</title>
        <authorList>
            <person name="Mehta H."/>
            <person name="Weng J."/>
            <person name="Shamoo Y."/>
        </authorList>
    </citation>
    <scope>NUCLEOTIDE SEQUENCE [LARGE SCALE GENOMIC DNA]</scope>
    <source>
        <strain evidence="4 5">BAA2227</strain>
    </source>
</reference>
<protein>
    <recommendedName>
        <fullName evidence="3">NADH:flavin oxidoreductase/NADH oxidase N-terminal domain-containing protein</fullName>
    </recommendedName>
</protein>
<dbReference type="PANTHER" id="PTHR43656">
    <property type="entry name" value="BINDING OXIDOREDUCTASE, PUTATIVE (AFU_ORTHOLOGUE AFUA_2G08260)-RELATED"/>
    <property type="match status" value="1"/>
</dbReference>
<dbReference type="SUPFAM" id="SSF51395">
    <property type="entry name" value="FMN-linked oxidoreductases"/>
    <property type="match status" value="1"/>
</dbReference>
<dbReference type="Gene3D" id="3.20.20.70">
    <property type="entry name" value="Aldolase class I"/>
    <property type="match status" value="1"/>
</dbReference>
<sequence>MGMTQKNPRVQVGGYELQSPYGLAPLNTALIGGSSSSASLGLAFYREMCSSMLGLLTIGGLAISPDGRANRHAFVLDRSANTRLLSDIIGMAHENGVRVAVQLEHAGRQTTEAETGRWPVAAWELACSVTQVVPRMLSVPEIRVVVQSFADSAVIAASAGADFIEVHAAHGYLLSGFLSAYSNQRSDEYGGSTENRFRILVEIVAEILSKAAVPVGVRVNVLENEPDGQTVEQVIEGLSPLSDQLAYVSVSAGMYRTENDLIMPSRNMGENLWSRESHAIKTGLSVPTLLAGNITTVDAANAVLTAGHADIALFGRGLLADPHLIDKYYRGEASVRCTDCGLCKYKSHGFPHIYCPLNHTLRRSVSPVLIRNKKRE</sequence>
<dbReference type="PANTHER" id="PTHR43656:SF2">
    <property type="entry name" value="BINDING OXIDOREDUCTASE, PUTATIVE (AFU_ORTHOLOGUE AFUA_2G08260)-RELATED"/>
    <property type="match status" value="1"/>
</dbReference>